<dbReference type="Proteomes" id="UP000326198">
    <property type="component" value="Unassembled WGS sequence"/>
</dbReference>
<accession>A0A5N7B1A7</accession>
<evidence type="ECO:0000256" key="1">
    <source>
        <dbReference type="ARBA" id="ARBA00023270"/>
    </source>
</evidence>
<dbReference type="GO" id="GO:0005975">
    <property type="term" value="P:carbohydrate metabolic process"/>
    <property type="evidence" value="ECO:0007669"/>
    <property type="project" value="InterPro"/>
</dbReference>
<name>A0A5N7B1A7_9EURO</name>
<dbReference type="InterPro" id="IPR001585">
    <property type="entry name" value="TAL/FSA"/>
</dbReference>
<sequence>MILTRLLSTLVLNAHKFEKLAISKNRFYTKVPLTRPALNASLILLKEATRTLATTLYSLPQAFAANKAQCLSNSPYINCEYHTGPPHSMPVLLKILLCNTLCYPESCTTKRPMPACTKILGWYNRC</sequence>
<evidence type="ECO:0000313" key="2">
    <source>
        <dbReference type="EMBL" id="KAE8375783.1"/>
    </source>
</evidence>
<dbReference type="EMBL" id="ML736253">
    <property type="protein sequence ID" value="KAE8375783.1"/>
    <property type="molecule type" value="Genomic_DNA"/>
</dbReference>
<gene>
    <name evidence="2" type="ORF">BDV26DRAFT_267042</name>
</gene>
<dbReference type="SUPFAM" id="SSF51569">
    <property type="entry name" value="Aldolase"/>
    <property type="match status" value="1"/>
</dbReference>
<dbReference type="OrthoDB" id="1711136at2759"/>
<keyword evidence="1" id="KW-0704">Schiff base</keyword>
<dbReference type="Pfam" id="PF00923">
    <property type="entry name" value="TAL_FSA"/>
    <property type="match status" value="1"/>
</dbReference>
<dbReference type="AlphaFoldDB" id="A0A5N7B1A7"/>
<protein>
    <submittedName>
        <fullName evidence="2">Uncharacterized protein</fullName>
    </submittedName>
</protein>
<organism evidence="2 3">
    <name type="scientific">Aspergillus bertholletiae</name>
    <dbReference type="NCBI Taxonomy" id="1226010"/>
    <lineage>
        <taxon>Eukaryota</taxon>
        <taxon>Fungi</taxon>
        <taxon>Dikarya</taxon>
        <taxon>Ascomycota</taxon>
        <taxon>Pezizomycotina</taxon>
        <taxon>Eurotiomycetes</taxon>
        <taxon>Eurotiomycetidae</taxon>
        <taxon>Eurotiales</taxon>
        <taxon>Aspergillaceae</taxon>
        <taxon>Aspergillus</taxon>
        <taxon>Aspergillus subgen. Circumdati</taxon>
    </lineage>
</organism>
<dbReference type="Gene3D" id="3.20.20.70">
    <property type="entry name" value="Aldolase class I"/>
    <property type="match status" value="1"/>
</dbReference>
<keyword evidence="3" id="KW-1185">Reference proteome</keyword>
<dbReference type="InterPro" id="IPR013785">
    <property type="entry name" value="Aldolase_TIM"/>
</dbReference>
<reference evidence="2 3" key="1">
    <citation type="submission" date="2019-04" db="EMBL/GenBank/DDBJ databases">
        <title>Friends and foes A comparative genomics studyof 23 Aspergillus species from section Flavi.</title>
        <authorList>
            <consortium name="DOE Joint Genome Institute"/>
            <person name="Kjaerbolling I."/>
            <person name="Vesth T."/>
            <person name="Frisvad J.C."/>
            <person name="Nybo J.L."/>
            <person name="Theobald S."/>
            <person name="Kildgaard S."/>
            <person name="Isbrandt T."/>
            <person name="Kuo A."/>
            <person name="Sato A."/>
            <person name="Lyhne E.K."/>
            <person name="Kogle M.E."/>
            <person name="Wiebenga A."/>
            <person name="Kun R.S."/>
            <person name="Lubbers R.J."/>
            <person name="Makela M.R."/>
            <person name="Barry K."/>
            <person name="Chovatia M."/>
            <person name="Clum A."/>
            <person name="Daum C."/>
            <person name="Haridas S."/>
            <person name="He G."/>
            <person name="LaButti K."/>
            <person name="Lipzen A."/>
            <person name="Mondo S."/>
            <person name="Riley R."/>
            <person name="Salamov A."/>
            <person name="Simmons B.A."/>
            <person name="Magnuson J.K."/>
            <person name="Henrissat B."/>
            <person name="Mortensen U.H."/>
            <person name="Larsen T.O."/>
            <person name="Devries R.P."/>
            <person name="Grigoriev I.V."/>
            <person name="Machida M."/>
            <person name="Baker S.E."/>
            <person name="Andersen M.R."/>
        </authorList>
    </citation>
    <scope>NUCLEOTIDE SEQUENCE [LARGE SCALE GENOMIC DNA]</scope>
    <source>
        <strain evidence="2 3">IBT 29228</strain>
    </source>
</reference>
<evidence type="ECO:0000313" key="3">
    <source>
        <dbReference type="Proteomes" id="UP000326198"/>
    </source>
</evidence>
<proteinExistence type="predicted"/>